<dbReference type="AlphaFoldDB" id="A0AAD6DC71"/>
<feature type="transmembrane region" description="Helical" evidence="1">
    <location>
        <begin position="73"/>
        <end position="96"/>
    </location>
</feature>
<dbReference type="EMBL" id="JAQJAC010000009">
    <property type="protein sequence ID" value="KAJ5573102.1"/>
    <property type="molecule type" value="Genomic_DNA"/>
</dbReference>
<keyword evidence="3" id="KW-1185">Reference proteome</keyword>
<evidence type="ECO:0000313" key="2">
    <source>
        <dbReference type="EMBL" id="KAJ5573102.1"/>
    </source>
</evidence>
<protein>
    <recommendedName>
        <fullName evidence="4">Transmembrane protein</fullName>
    </recommendedName>
</protein>
<dbReference type="Proteomes" id="UP001216150">
    <property type="component" value="Unassembled WGS sequence"/>
</dbReference>
<reference evidence="2 3" key="1">
    <citation type="journal article" date="2023" name="IMA Fungus">
        <title>Comparative genomic study of the Penicillium genus elucidates a diverse pangenome and 15 lateral gene transfer events.</title>
        <authorList>
            <person name="Petersen C."/>
            <person name="Sorensen T."/>
            <person name="Nielsen M.R."/>
            <person name="Sondergaard T.E."/>
            <person name="Sorensen J.L."/>
            <person name="Fitzpatrick D.A."/>
            <person name="Frisvad J.C."/>
            <person name="Nielsen K.L."/>
        </authorList>
    </citation>
    <scope>NUCLEOTIDE SEQUENCE [LARGE SCALE GENOMIC DNA]</scope>
    <source>
        <strain evidence="2 3">IBT 29057</strain>
    </source>
</reference>
<name>A0AAD6DC71_9EURO</name>
<sequence>MDMCGAASRPSKLRDMANILFAVYNNQLPTTVGKNWPSIFYIIDEKNIQSENIYNFDKIGFAINLISAQKVKIILYLFVYLSIYYIFYNLLILNILQTVIQLQKQVFLLKQLLKQQSNSSPISSKILLDQIIKDHYLILYNTALFAQDNVNLYTANKKKHQKRNQLYRQIFYQDNLSIEEGLLLAEQLNQKKETDRAESHI</sequence>
<organism evidence="2 3">
    <name type="scientific">Penicillium hetheringtonii</name>
    <dbReference type="NCBI Taxonomy" id="911720"/>
    <lineage>
        <taxon>Eukaryota</taxon>
        <taxon>Fungi</taxon>
        <taxon>Dikarya</taxon>
        <taxon>Ascomycota</taxon>
        <taxon>Pezizomycotina</taxon>
        <taxon>Eurotiomycetes</taxon>
        <taxon>Eurotiomycetidae</taxon>
        <taxon>Eurotiales</taxon>
        <taxon>Aspergillaceae</taxon>
        <taxon>Penicillium</taxon>
    </lineage>
</organism>
<comment type="caution">
    <text evidence="2">The sequence shown here is derived from an EMBL/GenBank/DDBJ whole genome shotgun (WGS) entry which is preliminary data.</text>
</comment>
<proteinExistence type="predicted"/>
<evidence type="ECO:0000313" key="3">
    <source>
        <dbReference type="Proteomes" id="UP001216150"/>
    </source>
</evidence>
<keyword evidence="1" id="KW-0812">Transmembrane</keyword>
<evidence type="ECO:0000256" key="1">
    <source>
        <dbReference type="SAM" id="Phobius"/>
    </source>
</evidence>
<accession>A0AAD6DC71</accession>
<gene>
    <name evidence="2" type="ORF">N7450_010086</name>
</gene>
<keyword evidence="1" id="KW-0472">Membrane</keyword>
<evidence type="ECO:0008006" key="4">
    <source>
        <dbReference type="Google" id="ProtNLM"/>
    </source>
</evidence>
<keyword evidence="1" id="KW-1133">Transmembrane helix</keyword>